<evidence type="ECO:0000313" key="3">
    <source>
        <dbReference type="Proteomes" id="UP001596620"/>
    </source>
</evidence>
<feature type="domain" description="HD-GYP" evidence="1">
    <location>
        <begin position="121"/>
        <end position="317"/>
    </location>
</feature>
<gene>
    <name evidence="2" type="ORF">ACFQU8_04630</name>
</gene>
<organism evidence="2 3">
    <name type="scientific">Lentibacillus kimchii</name>
    <dbReference type="NCBI Taxonomy" id="1542911"/>
    <lineage>
        <taxon>Bacteria</taxon>
        <taxon>Bacillati</taxon>
        <taxon>Bacillota</taxon>
        <taxon>Bacilli</taxon>
        <taxon>Bacillales</taxon>
        <taxon>Bacillaceae</taxon>
        <taxon>Lentibacillus</taxon>
    </lineage>
</organism>
<dbReference type="PROSITE" id="PS51832">
    <property type="entry name" value="HD_GYP"/>
    <property type="match status" value="1"/>
</dbReference>
<dbReference type="PANTHER" id="PTHR43155">
    <property type="entry name" value="CYCLIC DI-GMP PHOSPHODIESTERASE PA4108-RELATED"/>
    <property type="match status" value="1"/>
</dbReference>
<dbReference type="RefSeq" id="WP_382358029.1">
    <property type="nucleotide sequence ID" value="NZ_JBHTGR010000006.1"/>
</dbReference>
<dbReference type="SMART" id="SM00471">
    <property type="entry name" value="HDc"/>
    <property type="match status" value="1"/>
</dbReference>
<dbReference type="CDD" id="cd00077">
    <property type="entry name" value="HDc"/>
    <property type="match status" value="1"/>
</dbReference>
<accession>A0ABW2UT78</accession>
<dbReference type="InterPro" id="IPR037522">
    <property type="entry name" value="HD_GYP_dom"/>
</dbReference>
<keyword evidence="3" id="KW-1185">Reference proteome</keyword>
<keyword evidence="2" id="KW-0378">Hydrolase</keyword>
<evidence type="ECO:0000313" key="2">
    <source>
        <dbReference type="EMBL" id="MFC7746528.1"/>
    </source>
</evidence>
<dbReference type="Pfam" id="PF13487">
    <property type="entry name" value="HD_5"/>
    <property type="match status" value="1"/>
</dbReference>
<dbReference type="InterPro" id="IPR003607">
    <property type="entry name" value="HD/PDEase_dom"/>
</dbReference>
<dbReference type="EMBL" id="JBHTGR010000006">
    <property type="protein sequence ID" value="MFC7746528.1"/>
    <property type="molecule type" value="Genomic_DNA"/>
</dbReference>
<dbReference type="EC" id="3.1.4.-" evidence="2"/>
<dbReference type="Gene3D" id="1.10.3210.10">
    <property type="entry name" value="Hypothetical protein af1432"/>
    <property type="match status" value="1"/>
</dbReference>
<comment type="caution">
    <text evidence="2">The sequence shown here is derived from an EMBL/GenBank/DDBJ whole genome shotgun (WGS) entry which is preliminary data.</text>
</comment>
<protein>
    <submittedName>
        <fullName evidence="2">HD-GYP domain-containing protein</fullName>
        <ecNumber evidence="2">3.1.4.-</ecNumber>
    </submittedName>
</protein>
<dbReference type="SUPFAM" id="SSF109604">
    <property type="entry name" value="HD-domain/PDEase-like"/>
    <property type="match status" value="1"/>
</dbReference>
<name>A0ABW2UT78_9BACI</name>
<dbReference type="Proteomes" id="UP001596620">
    <property type="component" value="Unassembled WGS sequence"/>
</dbReference>
<evidence type="ECO:0000259" key="1">
    <source>
        <dbReference type="PROSITE" id="PS51832"/>
    </source>
</evidence>
<dbReference type="PANTHER" id="PTHR43155:SF2">
    <property type="entry name" value="CYCLIC DI-GMP PHOSPHODIESTERASE PA4108"/>
    <property type="match status" value="1"/>
</dbReference>
<dbReference type="GO" id="GO:0016787">
    <property type="term" value="F:hydrolase activity"/>
    <property type="evidence" value="ECO:0007669"/>
    <property type="project" value="UniProtKB-KW"/>
</dbReference>
<proteinExistence type="predicted"/>
<sequence length="361" mass="40396">MRVKPSQLVSGCILLQDVMGKTAKPIIPKNVTLTDSHITVLQKFLVETVDISKTLASGEPFEPGTADDAAQQSLSAQPAEDTFADKYKTAVSDFKQLFKGWQNHNPIDITDVRQVLIPLFESIDHPGRAVFTLHQHALQEDYIYHHSVSVGILSAYLAKKMGYDKGRWLQIGLAGALCDCGMARVNDALLQEDRALLNRELKDLKQHPVYGYRMVEKLPALTQDVKVAVLQHHERLDGSGYPLGLKDQTIHDYARIIAVCDLYHAMTCERSYRERQSPFAAIEQLRHDQYTKLDHHIVKSFMDNFVNSSAGATVRLSTGQVGEVVYTDAQQPARPLVRVNDTGSILPLTDYPDLSITAMWD</sequence>
<reference evidence="3" key="1">
    <citation type="journal article" date="2019" name="Int. J. Syst. Evol. Microbiol.">
        <title>The Global Catalogue of Microorganisms (GCM) 10K type strain sequencing project: providing services to taxonomists for standard genome sequencing and annotation.</title>
        <authorList>
            <consortium name="The Broad Institute Genomics Platform"/>
            <consortium name="The Broad Institute Genome Sequencing Center for Infectious Disease"/>
            <person name="Wu L."/>
            <person name="Ma J."/>
        </authorList>
    </citation>
    <scope>NUCLEOTIDE SEQUENCE [LARGE SCALE GENOMIC DNA]</scope>
    <source>
        <strain evidence="3">JCM 30234</strain>
    </source>
</reference>